<dbReference type="EMBL" id="BLXT01004318">
    <property type="protein sequence ID" value="GFO11470.1"/>
    <property type="molecule type" value="Genomic_DNA"/>
</dbReference>
<feature type="domain" description="C-type lectin" evidence="1">
    <location>
        <begin position="45"/>
        <end position="111"/>
    </location>
</feature>
<proteinExistence type="predicted"/>
<dbReference type="SUPFAM" id="SSF56436">
    <property type="entry name" value="C-type lectin-like"/>
    <property type="match status" value="1"/>
</dbReference>
<keyword evidence="2" id="KW-0675">Receptor</keyword>
<dbReference type="Pfam" id="PF00059">
    <property type="entry name" value="Lectin_C"/>
    <property type="match status" value="1"/>
</dbReference>
<evidence type="ECO:0000313" key="2">
    <source>
        <dbReference type="EMBL" id="GFO11470.1"/>
    </source>
</evidence>
<reference evidence="2 3" key="1">
    <citation type="journal article" date="2021" name="Elife">
        <title>Chloroplast acquisition without the gene transfer in kleptoplastic sea slugs, Plakobranchus ocellatus.</title>
        <authorList>
            <person name="Maeda T."/>
            <person name="Takahashi S."/>
            <person name="Yoshida T."/>
            <person name="Shimamura S."/>
            <person name="Takaki Y."/>
            <person name="Nagai Y."/>
            <person name="Toyoda A."/>
            <person name="Suzuki Y."/>
            <person name="Arimoto A."/>
            <person name="Ishii H."/>
            <person name="Satoh N."/>
            <person name="Nishiyama T."/>
            <person name="Hasebe M."/>
            <person name="Maruyama T."/>
            <person name="Minagawa J."/>
            <person name="Obokata J."/>
            <person name="Shigenobu S."/>
        </authorList>
    </citation>
    <scope>NUCLEOTIDE SEQUENCE [LARGE SCALE GENOMIC DNA]</scope>
</reference>
<accession>A0AAV4AT06</accession>
<keyword evidence="3" id="KW-1185">Reference proteome</keyword>
<gene>
    <name evidence="2" type="ORF">PoB_003797500</name>
</gene>
<dbReference type="Proteomes" id="UP000735302">
    <property type="component" value="Unassembled WGS sequence"/>
</dbReference>
<sequence length="115" mass="13215">MDCDKYHWFMCEKPLAFPCYSGWIQSPSGEICVKKFHAVGQLAYWSLARSTCWSYGGDLVTIHDGTMLNFITDNVIVGDIFPYWIGYNKLHGGNRSQWIGDDETPVHTYTNNRIL</sequence>
<dbReference type="AlphaFoldDB" id="A0AAV4AT06"/>
<dbReference type="Gene3D" id="3.10.100.10">
    <property type="entry name" value="Mannose-Binding Protein A, subunit A"/>
    <property type="match status" value="1"/>
</dbReference>
<comment type="caution">
    <text evidence="2">The sequence shown here is derived from an EMBL/GenBank/DDBJ whole genome shotgun (WGS) entry which is preliminary data.</text>
</comment>
<evidence type="ECO:0000259" key="1">
    <source>
        <dbReference type="Pfam" id="PF00059"/>
    </source>
</evidence>
<name>A0AAV4AT06_9GAST</name>
<protein>
    <submittedName>
        <fullName evidence="2">Secretory phospholipase a2 receptor</fullName>
    </submittedName>
</protein>
<dbReference type="CDD" id="cd00037">
    <property type="entry name" value="CLECT"/>
    <property type="match status" value="1"/>
</dbReference>
<evidence type="ECO:0000313" key="3">
    <source>
        <dbReference type="Proteomes" id="UP000735302"/>
    </source>
</evidence>
<dbReference type="InterPro" id="IPR016187">
    <property type="entry name" value="CTDL_fold"/>
</dbReference>
<dbReference type="InterPro" id="IPR001304">
    <property type="entry name" value="C-type_lectin-like"/>
</dbReference>
<organism evidence="2 3">
    <name type="scientific">Plakobranchus ocellatus</name>
    <dbReference type="NCBI Taxonomy" id="259542"/>
    <lineage>
        <taxon>Eukaryota</taxon>
        <taxon>Metazoa</taxon>
        <taxon>Spiralia</taxon>
        <taxon>Lophotrochozoa</taxon>
        <taxon>Mollusca</taxon>
        <taxon>Gastropoda</taxon>
        <taxon>Heterobranchia</taxon>
        <taxon>Euthyneura</taxon>
        <taxon>Panpulmonata</taxon>
        <taxon>Sacoglossa</taxon>
        <taxon>Placobranchoidea</taxon>
        <taxon>Plakobranchidae</taxon>
        <taxon>Plakobranchus</taxon>
    </lineage>
</organism>
<dbReference type="InterPro" id="IPR016186">
    <property type="entry name" value="C-type_lectin-like/link_sf"/>
</dbReference>